<dbReference type="Proteomes" id="UP000232003">
    <property type="component" value="Chromosome"/>
</dbReference>
<name>A0A2K8SRP0_9NOSO</name>
<evidence type="ECO:0000313" key="2">
    <source>
        <dbReference type="Proteomes" id="UP000232003"/>
    </source>
</evidence>
<dbReference type="AlphaFoldDB" id="A0A2K8SRP0"/>
<keyword evidence="2" id="KW-1185">Reference proteome</keyword>
<gene>
    <name evidence="1" type="ORF">COO91_03927</name>
</gene>
<sequence>MKSWVTLFSCTTFVVFSVDEFAPPLQPNAKKAIKPDATKQR</sequence>
<proteinExistence type="predicted"/>
<accession>A0A2K8SRP0</accession>
<reference evidence="1 2" key="1">
    <citation type="submission" date="2017-11" db="EMBL/GenBank/DDBJ databases">
        <title>Complete genome of a free-living desiccation-tolerant cyanobacterium and its photosynthetic adaptation to extreme terrestrial habitat.</title>
        <authorList>
            <person name="Shang J."/>
        </authorList>
    </citation>
    <scope>NUCLEOTIDE SEQUENCE [LARGE SCALE GENOMIC DNA]</scope>
    <source>
        <strain evidence="1 2">CCNUN1</strain>
    </source>
</reference>
<organism evidence="1 2">
    <name type="scientific">Nostoc flagelliforme CCNUN1</name>
    <dbReference type="NCBI Taxonomy" id="2038116"/>
    <lineage>
        <taxon>Bacteria</taxon>
        <taxon>Bacillati</taxon>
        <taxon>Cyanobacteriota</taxon>
        <taxon>Cyanophyceae</taxon>
        <taxon>Nostocales</taxon>
        <taxon>Nostocaceae</taxon>
        <taxon>Nostoc</taxon>
    </lineage>
</organism>
<protein>
    <submittedName>
        <fullName evidence="1">Uncharacterized protein</fullName>
    </submittedName>
</protein>
<dbReference type="EMBL" id="CP024785">
    <property type="protein sequence ID" value="AUB37973.1"/>
    <property type="molecule type" value="Genomic_DNA"/>
</dbReference>
<dbReference type="KEGG" id="nfl:COO91_03927"/>
<evidence type="ECO:0000313" key="1">
    <source>
        <dbReference type="EMBL" id="AUB37973.1"/>
    </source>
</evidence>